<feature type="transmembrane region" description="Helical" evidence="9">
    <location>
        <begin position="123"/>
        <end position="146"/>
    </location>
</feature>
<accession>A0A9P6MTQ2</accession>
<comment type="function">
    <text evidence="7">Serine peptidase whose precise substrate specificity remains unclear. Does not cleave peptides after a arginine or lysine residue. Regulates trans-Golgi network morphology and sorting by regulating the membrane binding of the AP-1 complex. May play a role in the regulation of synaptic vesicle exocytosis.</text>
</comment>
<sequence length="1240" mass="140668">MSHRSAQSHQPWLPWPEQDLTDEDSSLKPNSTLDCSSGDYNLSDVSDHEFAFSEKISPHNSSVAEDCASNRQSHAPSHEYSVYLQSVAEKTEEFDGDYDDENVGLLPNSQQRLNNTGRSLGHILHVVNILAFILIVLFCIAVLNIYTEPARSKSSPCLTSAATPVRMGQSMQEEVSRPSSIFAPPETISSHPVFDSGSSGEIDTLRHPGLKHRDPPKLPPKAKRIPRPLTLYNETLIDNYHWMHQIQHDPDVMAYIEAESKYTSSWIEQSGVAALQKQLEKEISQIKGAMDSQESIYQAASDEHSTDKPHIRRLEGTQFWDVDRWRYWLDDSVGSYGVYMRRSVSKDVNDLATFEERRQYTSSQVFEYSDRHQVTFIPPPDQDALMGNPVKFVGGCPAEPSPTLKVQQVLDINRIAKKQEHKGSPGEFSFGSIEIQPLHTLLDQDVLSNSEIVGASVEPRNKDIYAAYTLDTTGDEQYQIHITVLSSDYQELDTEQLANHVPGNGHLPPHMRHNLEIEDQAIEIDGSTVKDAGPETRFVRVGRSLYLYFTRLDGKGLSREIWRVKIESLDDKDLNSEDVRKQGEKNTNRHELVKDNKPKYEPEMILRETDELNVLTISETSDRRFLLAESTGQTNSHTYFFSIDYPDKGWNIVRQPEEDVVYKVEHHSGYFYLRTNHGNATNFKVIRFPVKYAIEDTNTPIATPSKLKFPSGPGMKQATFGDAMEEVVIACDPEDFLERFEVFVEHLVAWVWRGGLQEIRIFLAPRPGNTSPKFPLVEAQRIRPYNSESKVATVMPGNIRHGGQRLFRDFYSTSLCYTNCSYIRPWALYEYDMHSISNSPLGGGDEERQRNATRLICQDSFPVGVKYGQPIQPALKQEVQQGSTLREDSIKDPKKEQEKEIAKFKEIRIMVPSKHHSERNGTMQPNTVDQEILIPVSVVYYKFQDGHQFPRRAAFVSAYGAYGSMTSPKYTPEEILPLLYRGLLFVEIHPRGDGILGPDWYTDGKAEHKMNTFYDVEDVLLYLRDSGMVEKEGCVIQGRSAGGLVSGWISNRWGEAVTPPPGGEIGDPPENGSLNIVREMVKVVLAQVPFVDVIADMSDPDIPWVEYEWAEWGSPLQSREIFEVMKAYSPYDRIRNQPYPPMMIMGGLTDSRVSYAEPLKFVTKLRSIDGKTNDCQPVEREDDGDDEGDSYKNRSKKMCAGKNETPLLLQIEKGGHFSGKKSLWMAFALYNLGIEEVERQ</sequence>
<comment type="caution">
    <text evidence="12">The sequence shown here is derived from an EMBL/GenBank/DDBJ whole genome shotgun (WGS) entry which is preliminary data.</text>
</comment>
<organism evidence="12 13">
    <name type="scientific">Entomortierella chlamydospora</name>
    <dbReference type="NCBI Taxonomy" id="101097"/>
    <lineage>
        <taxon>Eukaryota</taxon>
        <taxon>Fungi</taxon>
        <taxon>Fungi incertae sedis</taxon>
        <taxon>Mucoromycota</taxon>
        <taxon>Mortierellomycotina</taxon>
        <taxon>Mortierellomycetes</taxon>
        <taxon>Mortierellales</taxon>
        <taxon>Mortierellaceae</taxon>
        <taxon>Entomortierella</taxon>
    </lineage>
</organism>
<dbReference type="InterPro" id="IPR023302">
    <property type="entry name" value="Pept_S9A_N"/>
</dbReference>
<keyword evidence="4" id="KW-0720">Serine protease</keyword>
<reference evidence="12" key="1">
    <citation type="journal article" date="2020" name="Fungal Divers.">
        <title>Resolving the Mortierellaceae phylogeny through synthesis of multi-gene phylogenetics and phylogenomics.</title>
        <authorList>
            <person name="Vandepol N."/>
            <person name="Liber J."/>
            <person name="Desiro A."/>
            <person name="Na H."/>
            <person name="Kennedy M."/>
            <person name="Barry K."/>
            <person name="Grigoriev I.V."/>
            <person name="Miller A.N."/>
            <person name="O'Donnell K."/>
            <person name="Stajich J.E."/>
            <person name="Bonito G."/>
        </authorList>
    </citation>
    <scope>NUCLEOTIDE SEQUENCE</scope>
    <source>
        <strain evidence="12">NRRL 2769</strain>
    </source>
</reference>
<evidence type="ECO:0000313" key="13">
    <source>
        <dbReference type="Proteomes" id="UP000703661"/>
    </source>
</evidence>
<evidence type="ECO:0000256" key="9">
    <source>
        <dbReference type="SAM" id="Phobius"/>
    </source>
</evidence>
<dbReference type="InterPro" id="IPR001375">
    <property type="entry name" value="Peptidase_S9_cat"/>
</dbReference>
<feature type="domain" description="Peptidase S9 prolyl oligopeptidase catalytic" evidence="10">
    <location>
        <begin position="978"/>
        <end position="1053"/>
    </location>
</feature>
<dbReference type="InterPro" id="IPR029058">
    <property type="entry name" value="AB_hydrolase_fold"/>
</dbReference>
<evidence type="ECO:0000256" key="7">
    <source>
        <dbReference type="ARBA" id="ARBA00045448"/>
    </source>
</evidence>
<comment type="similarity">
    <text evidence="1">Belongs to the peptidase S9A family.</text>
</comment>
<feature type="compositionally biased region" description="Polar residues" evidence="8">
    <location>
        <begin position="1"/>
        <end position="10"/>
    </location>
</feature>
<feature type="domain" description="Peptidase S9 prolyl oligopeptidase catalytic" evidence="10">
    <location>
        <begin position="1082"/>
        <end position="1168"/>
    </location>
</feature>
<dbReference type="Pfam" id="PF00326">
    <property type="entry name" value="Peptidase_S9"/>
    <property type="match status" value="2"/>
</dbReference>
<evidence type="ECO:0000256" key="6">
    <source>
        <dbReference type="ARBA" id="ARBA00042165"/>
    </source>
</evidence>
<feature type="region of interest" description="Disordered" evidence="8">
    <location>
        <begin position="877"/>
        <end position="897"/>
    </location>
</feature>
<dbReference type="SUPFAM" id="SSF53474">
    <property type="entry name" value="alpha/beta-Hydrolases"/>
    <property type="match status" value="1"/>
</dbReference>
<dbReference type="PANTHER" id="PTHR11757:SF19">
    <property type="entry name" value="PROLYL ENDOPEPTIDASE-LIKE"/>
    <property type="match status" value="1"/>
</dbReference>
<dbReference type="Proteomes" id="UP000703661">
    <property type="component" value="Unassembled WGS sequence"/>
</dbReference>
<dbReference type="InterPro" id="IPR002470">
    <property type="entry name" value="Peptidase_S9A"/>
</dbReference>
<dbReference type="Gene3D" id="3.40.50.1820">
    <property type="entry name" value="alpha/beta hydrolase"/>
    <property type="match status" value="3"/>
</dbReference>
<keyword evidence="3" id="KW-0378">Hydrolase</keyword>
<keyword evidence="9" id="KW-0472">Membrane</keyword>
<keyword evidence="13" id="KW-1185">Reference proteome</keyword>
<feature type="region of interest" description="Disordered" evidence="8">
    <location>
        <begin position="1"/>
        <end position="33"/>
    </location>
</feature>
<evidence type="ECO:0000256" key="8">
    <source>
        <dbReference type="SAM" id="MobiDB-lite"/>
    </source>
</evidence>
<evidence type="ECO:0000313" key="12">
    <source>
        <dbReference type="EMBL" id="KAG0012965.1"/>
    </source>
</evidence>
<evidence type="ECO:0000256" key="5">
    <source>
        <dbReference type="ARBA" id="ARBA00039290"/>
    </source>
</evidence>
<dbReference type="InterPro" id="IPR051543">
    <property type="entry name" value="Serine_Peptidase_S9A"/>
</dbReference>
<protein>
    <recommendedName>
        <fullName evidence="5">Prolyl endopeptidase-like</fullName>
    </recommendedName>
    <alternativeName>
        <fullName evidence="6">Prolylendopeptidase-like</fullName>
    </alternativeName>
</protein>
<gene>
    <name evidence="12" type="ORF">BGZ80_011387</name>
</gene>
<keyword evidence="2" id="KW-0645">Protease</keyword>
<keyword evidence="9" id="KW-1133">Transmembrane helix</keyword>
<feature type="compositionally biased region" description="Basic and acidic residues" evidence="8">
    <location>
        <begin position="885"/>
        <end position="897"/>
    </location>
</feature>
<name>A0A9P6MTQ2_9FUNG</name>
<feature type="domain" description="Peptidase S9A N-terminal" evidence="11">
    <location>
        <begin position="586"/>
        <end position="835"/>
    </location>
</feature>
<dbReference type="Gene3D" id="2.130.10.120">
    <property type="entry name" value="Prolyl oligopeptidase, N-terminal domain"/>
    <property type="match status" value="2"/>
</dbReference>
<dbReference type="SUPFAM" id="SSF50993">
    <property type="entry name" value="Peptidase/esterase 'gauge' domain"/>
    <property type="match status" value="1"/>
</dbReference>
<dbReference type="PRINTS" id="PR00862">
    <property type="entry name" value="PROLIGOPTASE"/>
</dbReference>
<feature type="region of interest" description="Disordered" evidence="8">
    <location>
        <begin position="1172"/>
        <end position="1196"/>
    </location>
</feature>
<evidence type="ECO:0000256" key="1">
    <source>
        <dbReference type="ARBA" id="ARBA00005228"/>
    </source>
</evidence>
<dbReference type="PANTHER" id="PTHR11757">
    <property type="entry name" value="PROTEASE FAMILY S9A OLIGOPEPTIDASE"/>
    <property type="match status" value="1"/>
</dbReference>
<evidence type="ECO:0000256" key="3">
    <source>
        <dbReference type="ARBA" id="ARBA00022801"/>
    </source>
</evidence>
<dbReference type="GO" id="GO:0006508">
    <property type="term" value="P:proteolysis"/>
    <property type="evidence" value="ECO:0007669"/>
    <property type="project" value="UniProtKB-KW"/>
</dbReference>
<feature type="region of interest" description="Disordered" evidence="8">
    <location>
        <begin position="577"/>
        <end position="596"/>
    </location>
</feature>
<keyword evidence="9" id="KW-0812">Transmembrane</keyword>
<dbReference type="AlphaFoldDB" id="A0A9P6MTQ2"/>
<dbReference type="EMBL" id="JAAAID010000909">
    <property type="protein sequence ID" value="KAG0012965.1"/>
    <property type="molecule type" value="Genomic_DNA"/>
</dbReference>
<evidence type="ECO:0000259" key="10">
    <source>
        <dbReference type="Pfam" id="PF00326"/>
    </source>
</evidence>
<evidence type="ECO:0000259" key="11">
    <source>
        <dbReference type="Pfam" id="PF02897"/>
    </source>
</evidence>
<proteinExistence type="inferred from homology"/>
<dbReference type="GO" id="GO:0004252">
    <property type="term" value="F:serine-type endopeptidase activity"/>
    <property type="evidence" value="ECO:0007669"/>
    <property type="project" value="InterPro"/>
</dbReference>
<evidence type="ECO:0000256" key="2">
    <source>
        <dbReference type="ARBA" id="ARBA00022670"/>
    </source>
</evidence>
<dbReference type="Pfam" id="PF02897">
    <property type="entry name" value="Peptidase_S9_N"/>
    <property type="match status" value="1"/>
</dbReference>
<evidence type="ECO:0000256" key="4">
    <source>
        <dbReference type="ARBA" id="ARBA00022825"/>
    </source>
</evidence>